<keyword evidence="1" id="KW-1133">Transmembrane helix</keyword>
<reference evidence="2 3" key="1">
    <citation type="submission" date="2016-11" db="EMBL/GenBank/DDBJ databases">
        <authorList>
            <person name="Jaros S."/>
            <person name="Januszkiewicz K."/>
            <person name="Wedrychowicz H."/>
        </authorList>
    </citation>
    <scope>NUCLEOTIDE SEQUENCE [LARGE SCALE GENOMIC DNA]</scope>
    <source>
        <strain evidence="2 3">DSM 3074</strain>
    </source>
</reference>
<evidence type="ECO:0000313" key="2">
    <source>
        <dbReference type="EMBL" id="SHJ07578.1"/>
    </source>
</evidence>
<evidence type="ECO:0000256" key="1">
    <source>
        <dbReference type="SAM" id="Phobius"/>
    </source>
</evidence>
<feature type="transmembrane region" description="Helical" evidence="1">
    <location>
        <begin position="12"/>
        <end position="36"/>
    </location>
</feature>
<evidence type="ECO:0000313" key="3">
    <source>
        <dbReference type="Proteomes" id="UP000191240"/>
    </source>
</evidence>
<keyword evidence="1" id="KW-0472">Membrane</keyword>
<dbReference type="RefSeq" id="WP_080326303.1">
    <property type="nucleotide sequence ID" value="NZ_FQYW01000029.1"/>
</dbReference>
<proteinExistence type="predicted"/>
<name>A0A1M6GC85_9FIRM</name>
<dbReference type="EMBL" id="FQYW01000029">
    <property type="protein sequence ID" value="SHJ07578.1"/>
    <property type="molecule type" value="Genomic_DNA"/>
</dbReference>
<gene>
    <name evidence="2" type="ORF">SAMN02745671_02598</name>
</gene>
<dbReference type="AlphaFoldDB" id="A0A1M6GC85"/>
<keyword evidence="1" id="KW-0812">Transmembrane</keyword>
<sequence length="71" mass="7847">MAVVKSMWAKNRYGHTAIISSILLGIAIVVGGVYFFQPDILCQFVRDFVVALFLALSEVLAPDILSKFKSK</sequence>
<dbReference type="Proteomes" id="UP000191240">
    <property type="component" value="Unassembled WGS sequence"/>
</dbReference>
<organism evidence="2 3">
    <name type="scientific">Anaerovibrio lipolyticus DSM 3074</name>
    <dbReference type="NCBI Taxonomy" id="1120997"/>
    <lineage>
        <taxon>Bacteria</taxon>
        <taxon>Bacillati</taxon>
        <taxon>Bacillota</taxon>
        <taxon>Negativicutes</taxon>
        <taxon>Selenomonadales</taxon>
        <taxon>Selenomonadaceae</taxon>
        <taxon>Anaerovibrio</taxon>
    </lineage>
</organism>
<accession>A0A1M6GC85</accession>
<protein>
    <submittedName>
        <fullName evidence="2">Uncharacterized protein</fullName>
    </submittedName>
</protein>